<dbReference type="SUPFAM" id="SSF49265">
    <property type="entry name" value="Fibronectin type III"/>
    <property type="match status" value="1"/>
</dbReference>
<dbReference type="Gene3D" id="2.60.40.10">
    <property type="entry name" value="Immunoglobulins"/>
    <property type="match status" value="1"/>
</dbReference>
<feature type="compositionally biased region" description="Low complexity" evidence="3">
    <location>
        <begin position="719"/>
        <end position="734"/>
    </location>
</feature>
<feature type="compositionally biased region" description="Polar residues" evidence="3">
    <location>
        <begin position="686"/>
        <end position="695"/>
    </location>
</feature>
<dbReference type="SUPFAM" id="SSF48452">
    <property type="entry name" value="TPR-like"/>
    <property type="match status" value="1"/>
</dbReference>
<keyword evidence="1" id="KW-0378">Hydrolase</keyword>
<dbReference type="CDD" id="cd00063">
    <property type="entry name" value="FN3"/>
    <property type="match status" value="1"/>
</dbReference>
<keyword evidence="2" id="KW-0624">Polysaccharide degradation</keyword>
<evidence type="ECO:0000256" key="1">
    <source>
        <dbReference type="ARBA" id="ARBA00023295"/>
    </source>
</evidence>
<gene>
    <name evidence="5" type="ORF">ACTOB_002253</name>
</gene>
<organism evidence="5 6">
    <name type="scientific">Actinoplanes oblitus</name>
    <dbReference type="NCBI Taxonomy" id="3040509"/>
    <lineage>
        <taxon>Bacteria</taxon>
        <taxon>Bacillati</taxon>
        <taxon>Actinomycetota</taxon>
        <taxon>Actinomycetes</taxon>
        <taxon>Micromonosporales</taxon>
        <taxon>Micromonosporaceae</taxon>
        <taxon>Actinoplanes</taxon>
    </lineage>
</organism>
<dbReference type="Gene3D" id="1.25.40.10">
    <property type="entry name" value="Tetratricopeptide repeat domain"/>
    <property type="match status" value="1"/>
</dbReference>
<evidence type="ECO:0000256" key="3">
    <source>
        <dbReference type="SAM" id="MobiDB-lite"/>
    </source>
</evidence>
<dbReference type="InterPro" id="IPR036116">
    <property type="entry name" value="FN3_sf"/>
</dbReference>
<dbReference type="RefSeq" id="WP_284920029.1">
    <property type="nucleotide sequence ID" value="NZ_CP126980.1"/>
</dbReference>
<feature type="compositionally biased region" description="Polar residues" evidence="3">
    <location>
        <begin position="235"/>
        <end position="246"/>
    </location>
</feature>
<keyword evidence="4" id="KW-0812">Transmembrane</keyword>
<dbReference type="InterPro" id="IPR013783">
    <property type="entry name" value="Ig-like_fold"/>
</dbReference>
<evidence type="ECO:0000256" key="2">
    <source>
        <dbReference type="ARBA" id="ARBA00023326"/>
    </source>
</evidence>
<keyword evidence="4" id="KW-0472">Membrane</keyword>
<proteinExistence type="predicted"/>
<dbReference type="InterPro" id="IPR003961">
    <property type="entry name" value="FN3_dom"/>
</dbReference>
<protein>
    <submittedName>
        <fullName evidence="5">Tetratricopeptide repeat protein</fullName>
    </submittedName>
</protein>
<feature type="compositionally biased region" description="Basic and acidic residues" evidence="3">
    <location>
        <begin position="532"/>
        <end position="551"/>
    </location>
</feature>
<accession>A0ABY8WLX9</accession>
<dbReference type="Pfam" id="PF13424">
    <property type="entry name" value="TPR_12"/>
    <property type="match status" value="1"/>
</dbReference>
<name>A0ABY8WLX9_9ACTN</name>
<feature type="compositionally biased region" description="Low complexity" evidence="3">
    <location>
        <begin position="277"/>
        <end position="297"/>
    </location>
</feature>
<feature type="transmembrane region" description="Helical" evidence="4">
    <location>
        <begin position="774"/>
        <end position="798"/>
    </location>
</feature>
<dbReference type="EMBL" id="CP126980">
    <property type="protein sequence ID" value="WIM98648.1"/>
    <property type="molecule type" value="Genomic_DNA"/>
</dbReference>
<dbReference type="Proteomes" id="UP001240150">
    <property type="component" value="Chromosome"/>
</dbReference>
<keyword evidence="1" id="KW-0326">Glycosidase</keyword>
<evidence type="ECO:0000313" key="5">
    <source>
        <dbReference type="EMBL" id="WIM98648.1"/>
    </source>
</evidence>
<sequence>MTPALERAHSLVAAGDLAGASELLERAIEIGQATLSQDDPDVLATQRELAAVHHQRGDAAAARQVLETAYQAGRFSLGDDDPLMLQISYDLGVVAEELGRRDEAREAFGRVADHGPMMLGVGHWAVTRAQAYLGQDPTTPFRVEPAHRMPQGGLSIPTVPAQQPLVTPPDAQPTVTWPAPPAPGHPWSSPQPVTDQPPTPAPAHPQQIPAQPTPAQPIPSQPIPERPQSVPGQPRQETAWEQQPSHADQHPRTLPAPAELPAWLQKPEQPHTVTRSPADTQPPAAPQPHQAIPAQRQPEADLRKPPTQPSDSVLPPPPATLFPPANAKPEHPDTTAPNQPEEQSQTGPNRPEPSVTPAQPVHDAHITPSQSEAAQKPETASTDRETFRPESPWGPAPRVGKEPTETPFQQVKPGVFGMPQGAEAEAPPALYHRGSNDAVVVQRPDPVIMPLRPEPGPQARPDAVTGGDPVSGQSIFPVRPEHPPVARPESVTPGVSAPSHPVAPVTPEPISPTVPDRVMEPAPTDSTAVRPAHPDPTDAEPVHPEPVEPLHPEPAPGPWSGEPHTRHPQPPLDAPTAKQHIIEQPPAEEEPAADRPVAAQQPGVYGTGGGSDRPVSGTNGDAQHPISGVPGVYQGGDVQHPISGVPGVYQTDAPQPPISSPPGVYRTGDIPHQTSAPTHPAPYQPTQPGVYQQDPSPAPQYGPAATHPAHGGYQQTDSPGIYQQQPQQGAHQPGVYHQSYGGAWQHGPAASHTPAVPTAYEKSEEPAATRKRGMALFAVIAATIAAVVAVVAMVYTLAQNTRTGEEGDTGGGAPTLAGDPPTAVKLADNGTTIDVSWHDPANATASFMVTMAHPGEQLKPVSTVGPGQTSRRIEGLSPKLEYCFAVVAVYATDKFATSPQVCTDRGKK</sequence>
<feature type="region of interest" description="Disordered" evidence="3">
    <location>
        <begin position="137"/>
        <end position="764"/>
    </location>
</feature>
<feature type="compositionally biased region" description="Pro residues" evidence="3">
    <location>
        <begin position="211"/>
        <end position="225"/>
    </location>
</feature>
<evidence type="ECO:0000313" key="6">
    <source>
        <dbReference type="Proteomes" id="UP001240150"/>
    </source>
</evidence>
<keyword evidence="6" id="KW-1185">Reference proteome</keyword>
<keyword evidence="2" id="KW-0119">Carbohydrate metabolism</keyword>
<dbReference type="InterPro" id="IPR011990">
    <property type="entry name" value="TPR-like_helical_dom_sf"/>
</dbReference>
<keyword evidence="4" id="KW-1133">Transmembrane helix</keyword>
<evidence type="ECO:0000256" key="4">
    <source>
        <dbReference type="SAM" id="Phobius"/>
    </source>
</evidence>
<reference evidence="5 6" key="1">
    <citation type="submission" date="2023-06" db="EMBL/GenBank/DDBJ databases">
        <authorList>
            <person name="Yushchuk O."/>
            <person name="Binda E."/>
            <person name="Ruckert-Reed C."/>
            <person name="Fedorenko V."/>
            <person name="Kalinowski J."/>
            <person name="Marinelli F."/>
        </authorList>
    </citation>
    <scope>NUCLEOTIDE SEQUENCE [LARGE SCALE GENOMIC DNA]</scope>
    <source>
        <strain evidence="5 6">NRRL 3884</strain>
    </source>
</reference>
<feature type="compositionally biased region" description="Polar residues" evidence="3">
    <location>
        <begin position="335"/>
        <end position="348"/>
    </location>
</feature>